<keyword evidence="4" id="KW-0999">Mitochondrion inner membrane</keyword>
<dbReference type="Proteomes" id="UP001153365">
    <property type="component" value="Unassembled WGS sequence"/>
</dbReference>
<accession>A0AAV0B0B3</accession>
<keyword evidence="3" id="KW-0679">Respiratory chain</keyword>
<keyword evidence="9" id="KW-1185">Reference proteome</keyword>
<name>A0AAV0B0B3_PHAPC</name>
<sequence>IQEEREKIIRDDWVRVMKHKINREKLSECYKTEGVNSYEQCAKLAQTVLDQIPDGRVK</sequence>
<keyword evidence="7" id="KW-0472">Membrane</keyword>
<organism evidence="8 9">
    <name type="scientific">Phakopsora pachyrhizi</name>
    <name type="common">Asian soybean rust disease fungus</name>
    <dbReference type="NCBI Taxonomy" id="170000"/>
    <lineage>
        <taxon>Eukaryota</taxon>
        <taxon>Fungi</taxon>
        <taxon>Dikarya</taxon>
        <taxon>Basidiomycota</taxon>
        <taxon>Pucciniomycotina</taxon>
        <taxon>Pucciniomycetes</taxon>
        <taxon>Pucciniales</taxon>
        <taxon>Phakopsoraceae</taxon>
        <taxon>Phakopsora</taxon>
    </lineage>
</organism>
<comment type="subcellular location">
    <subcellularLocation>
        <location evidence="1">Mitochondrion inner membrane</location>
        <topology evidence="1">Peripheral membrane protein</topology>
        <orientation evidence="1">Matrix side</orientation>
    </subcellularLocation>
</comment>
<dbReference type="InterPro" id="IPR039993">
    <property type="entry name" value="NDUFB10"/>
</dbReference>
<keyword evidence="2" id="KW-0813">Transport</keyword>
<evidence type="ECO:0000313" key="8">
    <source>
        <dbReference type="EMBL" id="CAH7674722.1"/>
    </source>
</evidence>
<evidence type="ECO:0008006" key="10">
    <source>
        <dbReference type="Google" id="ProtNLM"/>
    </source>
</evidence>
<dbReference type="PANTHER" id="PTHR13094:SF1">
    <property type="entry name" value="NADH DEHYDROGENASE [UBIQUINONE] 1 BETA SUBCOMPLEX SUBUNIT 10"/>
    <property type="match status" value="1"/>
</dbReference>
<evidence type="ECO:0000256" key="1">
    <source>
        <dbReference type="ARBA" id="ARBA00004443"/>
    </source>
</evidence>
<evidence type="ECO:0000256" key="4">
    <source>
        <dbReference type="ARBA" id="ARBA00022792"/>
    </source>
</evidence>
<evidence type="ECO:0000256" key="7">
    <source>
        <dbReference type="ARBA" id="ARBA00023136"/>
    </source>
</evidence>
<keyword evidence="5" id="KW-0249">Electron transport</keyword>
<gene>
    <name evidence="8" type="ORF">PPACK8108_LOCUS9651</name>
</gene>
<evidence type="ECO:0000256" key="3">
    <source>
        <dbReference type="ARBA" id="ARBA00022660"/>
    </source>
</evidence>
<proteinExistence type="predicted"/>
<reference evidence="8" key="1">
    <citation type="submission" date="2022-06" db="EMBL/GenBank/DDBJ databases">
        <authorList>
            <consortium name="SYNGENTA / RWTH Aachen University"/>
        </authorList>
    </citation>
    <scope>NUCLEOTIDE SEQUENCE</scope>
</reference>
<feature type="non-terminal residue" evidence="8">
    <location>
        <position position="1"/>
    </location>
</feature>
<protein>
    <recommendedName>
        <fullName evidence="10">NADH-ubiquinone oxidoreductase 12 kDa subunit</fullName>
    </recommendedName>
</protein>
<evidence type="ECO:0000256" key="5">
    <source>
        <dbReference type="ARBA" id="ARBA00022982"/>
    </source>
</evidence>
<comment type="caution">
    <text evidence="8">The sequence shown here is derived from an EMBL/GenBank/DDBJ whole genome shotgun (WGS) entry which is preliminary data.</text>
</comment>
<dbReference type="PANTHER" id="PTHR13094">
    <property type="entry name" value="NADH-UBIQUINONE OXIDOREDUCTASE PDSW SUBUNIT"/>
    <property type="match status" value="1"/>
</dbReference>
<dbReference type="EMBL" id="CALTRL010002121">
    <property type="protein sequence ID" value="CAH7674722.1"/>
    <property type="molecule type" value="Genomic_DNA"/>
</dbReference>
<dbReference type="GO" id="GO:0005743">
    <property type="term" value="C:mitochondrial inner membrane"/>
    <property type="evidence" value="ECO:0007669"/>
    <property type="project" value="UniProtKB-SubCell"/>
</dbReference>
<evidence type="ECO:0000313" key="9">
    <source>
        <dbReference type="Proteomes" id="UP001153365"/>
    </source>
</evidence>
<keyword evidence="6" id="KW-0496">Mitochondrion</keyword>
<evidence type="ECO:0000256" key="6">
    <source>
        <dbReference type="ARBA" id="ARBA00023128"/>
    </source>
</evidence>
<dbReference type="AlphaFoldDB" id="A0AAV0B0B3"/>
<evidence type="ECO:0000256" key="2">
    <source>
        <dbReference type="ARBA" id="ARBA00022448"/>
    </source>
</evidence>